<sequence length="569" mass="64133">MPADRTLAMPRRAVVLNRKPRISEPQLPPAPLITPRTEKQKRRREFFLLEQEPSRIAANKNVCALLADMEANPEIGFKRFLYDTAVEDYETDFCKFVPDSEVEVVVSQMDAATAKIEKLRTAIKYGNVVAKSDAVCAYMAAIKQFHTDFGVSYESQANDGADADIALKCEMIQLYVDRVKPMDSFDFELRVGTWEMEMLFINPHRLDDPRRLQLDARLRKLVAGWKKVPADSLPPFDDHKGILFRLFNDYSSHPRDLAAIERYLQMSIYYQTLNRLQNEAYEAAKTVVPSKMPRPRAVAEPRKLREFNLSVEGTGTSGNADIRDTRHENTMIGNKKVHELAIYQVPQEARHSERLRDPAPQAPDFELLAMVNAAGFARAGLLPKVAGFQFFGIQGAHFIYDRDTTTPALPPPLAKAALHVVASKRSPGDRTGTAAARWRGERRGGGGQGRRGGGRRGARGGLRAEEQEQVRERMKDDGKAGESTKRDYGRSGDRAATGHDAVKWETDVWVCRRAYACVRGMSALRPNTTRSSEEGELVASRRTWFDVSVEVEISVDICKYFRWASPQRL</sequence>
<feature type="region of interest" description="Disordered" evidence="1">
    <location>
        <begin position="420"/>
        <end position="496"/>
    </location>
</feature>
<accession>A0AAV9Z7K5</accession>
<keyword evidence="3" id="KW-1185">Reference proteome</keyword>
<name>A0AAV9Z7K5_9AGAR</name>
<dbReference type="AlphaFoldDB" id="A0AAV9Z7K5"/>
<feature type="compositionally biased region" description="Basic and acidic residues" evidence="1">
    <location>
        <begin position="462"/>
        <end position="496"/>
    </location>
</feature>
<reference evidence="2 3" key="1">
    <citation type="journal article" date="2024" name="J Genomics">
        <title>Draft genome sequencing and assembly of Favolaschia claudopus CIRM-BRFM 2984 isolated from oak limbs.</title>
        <authorList>
            <person name="Navarro D."/>
            <person name="Drula E."/>
            <person name="Chaduli D."/>
            <person name="Cazenave R."/>
            <person name="Ahrendt S."/>
            <person name="Wang J."/>
            <person name="Lipzen A."/>
            <person name="Daum C."/>
            <person name="Barry K."/>
            <person name="Grigoriev I.V."/>
            <person name="Favel A."/>
            <person name="Rosso M.N."/>
            <person name="Martin F."/>
        </authorList>
    </citation>
    <scope>NUCLEOTIDE SEQUENCE [LARGE SCALE GENOMIC DNA]</scope>
    <source>
        <strain evidence="2 3">CIRM-BRFM 2984</strain>
    </source>
</reference>
<organism evidence="2 3">
    <name type="scientific">Favolaschia claudopus</name>
    <dbReference type="NCBI Taxonomy" id="2862362"/>
    <lineage>
        <taxon>Eukaryota</taxon>
        <taxon>Fungi</taxon>
        <taxon>Dikarya</taxon>
        <taxon>Basidiomycota</taxon>
        <taxon>Agaricomycotina</taxon>
        <taxon>Agaricomycetes</taxon>
        <taxon>Agaricomycetidae</taxon>
        <taxon>Agaricales</taxon>
        <taxon>Marasmiineae</taxon>
        <taxon>Mycenaceae</taxon>
        <taxon>Favolaschia</taxon>
    </lineage>
</organism>
<comment type="caution">
    <text evidence="2">The sequence shown here is derived from an EMBL/GenBank/DDBJ whole genome shotgun (WGS) entry which is preliminary data.</text>
</comment>
<evidence type="ECO:0000313" key="3">
    <source>
        <dbReference type="Proteomes" id="UP001362999"/>
    </source>
</evidence>
<dbReference type="EMBL" id="JAWWNJ010000188">
    <property type="protein sequence ID" value="KAK6974065.1"/>
    <property type="molecule type" value="Genomic_DNA"/>
</dbReference>
<evidence type="ECO:0000313" key="2">
    <source>
        <dbReference type="EMBL" id="KAK6974065.1"/>
    </source>
</evidence>
<proteinExistence type="predicted"/>
<dbReference type="Proteomes" id="UP001362999">
    <property type="component" value="Unassembled WGS sequence"/>
</dbReference>
<gene>
    <name evidence="2" type="ORF">R3P38DRAFT_2812254</name>
</gene>
<protein>
    <submittedName>
        <fullName evidence="2">Uncharacterized protein</fullName>
    </submittedName>
</protein>
<evidence type="ECO:0000256" key="1">
    <source>
        <dbReference type="SAM" id="MobiDB-lite"/>
    </source>
</evidence>